<dbReference type="GO" id="GO:0052621">
    <property type="term" value="F:diguanylate cyclase activity"/>
    <property type="evidence" value="ECO:0007669"/>
    <property type="project" value="UniProtKB-EC"/>
</dbReference>
<feature type="domain" description="GGDEF" evidence="2">
    <location>
        <begin position="466"/>
        <end position="599"/>
    </location>
</feature>
<dbReference type="EC" id="2.7.7.65" evidence="3"/>
<dbReference type="Proteomes" id="UP001596457">
    <property type="component" value="Unassembled WGS sequence"/>
</dbReference>
<evidence type="ECO:0000313" key="4">
    <source>
        <dbReference type="Proteomes" id="UP001596457"/>
    </source>
</evidence>
<keyword evidence="4" id="KW-1185">Reference proteome</keyword>
<dbReference type="InterPro" id="IPR011623">
    <property type="entry name" value="7TMR_DISM_rcpt_extracell_dom1"/>
</dbReference>
<dbReference type="Pfam" id="PF00990">
    <property type="entry name" value="GGDEF"/>
    <property type="match status" value="1"/>
</dbReference>
<accession>A0ABW2SCY2</accession>
<gene>
    <name evidence="3" type="ORF">ACFQU0_12810</name>
</gene>
<name>A0ABW2SCY2_9BURK</name>
<feature type="transmembrane region" description="Helical" evidence="1">
    <location>
        <begin position="363"/>
        <end position="383"/>
    </location>
</feature>
<keyword evidence="3" id="KW-0808">Transferase</keyword>
<protein>
    <submittedName>
        <fullName evidence="3">Diguanylate cyclase domain-containing protein</fullName>
        <ecNumber evidence="3">2.7.7.65</ecNumber>
    </submittedName>
</protein>
<evidence type="ECO:0000256" key="1">
    <source>
        <dbReference type="SAM" id="Phobius"/>
    </source>
</evidence>
<dbReference type="PANTHER" id="PTHR46663:SF2">
    <property type="entry name" value="GGDEF DOMAIN-CONTAINING PROTEIN"/>
    <property type="match status" value="1"/>
</dbReference>
<feature type="transmembrane region" description="Helical" evidence="1">
    <location>
        <begin position="211"/>
        <end position="232"/>
    </location>
</feature>
<dbReference type="CDD" id="cd01949">
    <property type="entry name" value="GGDEF"/>
    <property type="match status" value="1"/>
</dbReference>
<keyword evidence="1" id="KW-1133">Transmembrane helix</keyword>
<dbReference type="InterPro" id="IPR043128">
    <property type="entry name" value="Rev_trsase/Diguanyl_cyclase"/>
</dbReference>
<feature type="transmembrane region" description="Helical" evidence="1">
    <location>
        <begin position="239"/>
        <end position="259"/>
    </location>
</feature>
<feature type="transmembrane region" description="Helical" evidence="1">
    <location>
        <begin position="303"/>
        <end position="325"/>
    </location>
</feature>
<dbReference type="PROSITE" id="PS50887">
    <property type="entry name" value="GGDEF"/>
    <property type="match status" value="1"/>
</dbReference>
<dbReference type="Pfam" id="PF07695">
    <property type="entry name" value="7TMR-DISM_7TM"/>
    <property type="match status" value="1"/>
</dbReference>
<dbReference type="InterPro" id="IPR052163">
    <property type="entry name" value="DGC-Regulatory_Protein"/>
</dbReference>
<proteinExistence type="predicted"/>
<sequence length="602" mass="64984">MSPSVLVPRLRLLPARWLAWLVGWCLGAAVWGVAASAVAQTPTPSVQGAPAELVLGPSAPSVAVWPALRRYQGDTPLRDWTQASLLRDNFVPMPGTHATLGLQPEPVWLHLPLRVLPGAEGVWVLDIDYPPLNHVSLYLVRNDMVVAQDKMGSRVPRDERRQPARAPTTQLTLSEGQYDLWLQVQTSGAMVLPMTLSRPAVFYARTLDEQMLQGLLTGLALCLLCYSLAQWLSLRDSLFLKYGLLLSGSLAFSLHMFGVGRQYVWGAWPGVEVYASGVAALAAAAGSFLFIEHTLRGPDQARWWRLAMRGGAALCGAVALGYVLGLLPLRVVTALMSVLGVVPALMGLRGAFRRARAGDQVGLTLLLAWAVYGLGTAVMIGVIRGWMPVNFWTQHAFQFSATLDMLLFMRVLGLRTHAMAQAALQARHDLGVMASLAHTDPLTGLPNRRGLNAALAEVLPHASPGRLVALYALDLDGFKPVNDRFGHDVGDELLVAVAQRLRAHIRSSDLVARVGGDEFVLVAHGLPDERSAHELGLKLCDAFVSPFEVLGAPVRVGLTAGYALAPVDGHDAVDLLRRADAAMYAGKQAGKQRLVRAQPVPV</sequence>
<feature type="transmembrane region" description="Helical" evidence="1">
    <location>
        <begin position="271"/>
        <end position="291"/>
    </location>
</feature>
<feature type="transmembrane region" description="Helical" evidence="1">
    <location>
        <begin position="331"/>
        <end position="351"/>
    </location>
</feature>
<keyword evidence="3" id="KW-0548">Nucleotidyltransferase</keyword>
<dbReference type="PANTHER" id="PTHR46663">
    <property type="entry name" value="DIGUANYLATE CYCLASE DGCT-RELATED"/>
    <property type="match status" value="1"/>
</dbReference>
<keyword evidence="1" id="KW-0472">Membrane</keyword>
<dbReference type="InterPro" id="IPR029787">
    <property type="entry name" value="Nucleotide_cyclase"/>
</dbReference>
<dbReference type="InterPro" id="IPR000160">
    <property type="entry name" value="GGDEF_dom"/>
</dbReference>
<organism evidence="3 4">
    <name type="scientific">Hydrogenophaga defluvii</name>
    <dbReference type="NCBI Taxonomy" id="249410"/>
    <lineage>
        <taxon>Bacteria</taxon>
        <taxon>Pseudomonadati</taxon>
        <taxon>Pseudomonadota</taxon>
        <taxon>Betaproteobacteria</taxon>
        <taxon>Burkholderiales</taxon>
        <taxon>Comamonadaceae</taxon>
        <taxon>Hydrogenophaga</taxon>
    </lineage>
</organism>
<evidence type="ECO:0000313" key="3">
    <source>
        <dbReference type="EMBL" id="MFC7461307.1"/>
    </source>
</evidence>
<dbReference type="EMBL" id="JBHTBZ010000034">
    <property type="protein sequence ID" value="MFC7461307.1"/>
    <property type="molecule type" value="Genomic_DNA"/>
</dbReference>
<dbReference type="Gene3D" id="2.60.40.2380">
    <property type="match status" value="1"/>
</dbReference>
<dbReference type="InterPro" id="IPR011622">
    <property type="entry name" value="7TMR_DISM_rcpt_extracell_dom2"/>
</dbReference>
<dbReference type="Gene3D" id="3.30.70.270">
    <property type="match status" value="1"/>
</dbReference>
<dbReference type="Pfam" id="PF07696">
    <property type="entry name" value="7TMR-DISMED2"/>
    <property type="match status" value="1"/>
</dbReference>
<dbReference type="SUPFAM" id="SSF55073">
    <property type="entry name" value="Nucleotide cyclase"/>
    <property type="match status" value="1"/>
</dbReference>
<comment type="caution">
    <text evidence="3">The sequence shown here is derived from an EMBL/GenBank/DDBJ whole genome shotgun (WGS) entry which is preliminary data.</text>
</comment>
<keyword evidence="1" id="KW-0812">Transmembrane</keyword>
<dbReference type="NCBIfam" id="TIGR00254">
    <property type="entry name" value="GGDEF"/>
    <property type="match status" value="1"/>
</dbReference>
<reference evidence="4" key="1">
    <citation type="journal article" date="2019" name="Int. J. Syst. Evol. Microbiol.">
        <title>The Global Catalogue of Microorganisms (GCM) 10K type strain sequencing project: providing services to taxonomists for standard genome sequencing and annotation.</title>
        <authorList>
            <consortium name="The Broad Institute Genomics Platform"/>
            <consortium name="The Broad Institute Genome Sequencing Center for Infectious Disease"/>
            <person name="Wu L."/>
            <person name="Ma J."/>
        </authorList>
    </citation>
    <scope>NUCLEOTIDE SEQUENCE [LARGE SCALE GENOMIC DNA]</scope>
    <source>
        <strain evidence="4">CCUG 53903</strain>
    </source>
</reference>
<dbReference type="SMART" id="SM00267">
    <property type="entry name" value="GGDEF"/>
    <property type="match status" value="1"/>
</dbReference>
<evidence type="ECO:0000259" key="2">
    <source>
        <dbReference type="PROSITE" id="PS50887"/>
    </source>
</evidence>